<evidence type="ECO:0000256" key="1">
    <source>
        <dbReference type="ARBA" id="ARBA00004141"/>
    </source>
</evidence>
<feature type="transmembrane region" description="Helical" evidence="5">
    <location>
        <begin position="70"/>
        <end position="88"/>
    </location>
</feature>
<dbReference type="EMBL" id="UINC01052910">
    <property type="protein sequence ID" value="SVB68789.1"/>
    <property type="molecule type" value="Genomic_DNA"/>
</dbReference>
<keyword evidence="2 5" id="KW-0812">Transmembrane</keyword>
<dbReference type="Pfam" id="PF07681">
    <property type="entry name" value="DoxX"/>
    <property type="match status" value="1"/>
</dbReference>
<accession>A0A382G1N1</accession>
<organism evidence="6">
    <name type="scientific">marine metagenome</name>
    <dbReference type="NCBI Taxonomy" id="408172"/>
    <lineage>
        <taxon>unclassified sequences</taxon>
        <taxon>metagenomes</taxon>
        <taxon>ecological metagenomes</taxon>
    </lineage>
</organism>
<evidence type="ECO:0000256" key="2">
    <source>
        <dbReference type="ARBA" id="ARBA00022692"/>
    </source>
</evidence>
<reference evidence="6" key="1">
    <citation type="submission" date="2018-05" db="EMBL/GenBank/DDBJ databases">
        <authorList>
            <person name="Lanie J.A."/>
            <person name="Ng W.-L."/>
            <person name="Kazmierczak K.M."/>
            <person name="Andrzejewski T.M."/>
            <person name="Davidsen T.M."/>
            <person name="Wayne K.J."/>
            <person name="Tettelin H."/>
            <person name="Glass J.I."/>
            <person name="Rusch D."/>
            <person name="Podicherti R."/>
            <person name="Tsui H.-C.T."/>
            <person name="Winkler M.E."/>
        </authorList>
    </citation>
    <scope>NUCLEOTIDE SEQUENCE</scope>
</reference>
<evidence type="ECO:0008006" key="7">
    <source>
        <dbReference type="Google" id="ProtNLM"/>
    </source>
</evidence>
<evidence type="ECO:0000313" key="6">
    <source>
        <dbReference type="EMBL" id="SVB68789.1"/>
    </source>
</evidence>
<comment type="subcellular location">
    <subcellularLocation>
        <location evidence="1">Membrane</location>
        <topology evidence="1">Multi-pass membrane protein</topology>
    </subcellularLocation>
</comment>
<gene>
    <name evidence="6" type="ORF">METZ01_LOCUS221643</name>
</gene>
<name>A0A382G1N1_9ZZZZ</name>
<protein>
    <recommendedName>
        <fullName evidence="7">DoxX family protein</fullName>
    </recommendedName>
</protein>
<evidence type="ECO:0000256" key="3">
    <source>
        <dbReference type="ARBA" id="ARBA00022989"/>
    </source>
</evidence>
<dbReference type="InterPro" id="IPR032808">
    <property type="entry name" value="DoxX"/>
</dbReference>
<feature type="transmembrane region" description="Helical" evidence="5">
    <location>
        <begin position="41"/>
        <end position="58"/>
    </location>
</feature>
<proteinExistence type="predicted"/>
<evidence type="ECO:0000256" key="5">
    <source>
        <dbReference type="SAM" id="Phobius"/>
    </source>
</evidence>
<keyword evidence="4 5" id="KW-0472">Membrane</keyword>
<dbReference type="AlphaFoldDB" id="A0A382G1N1"/>
<evidence type="ECO:0000256" key="4">
    <source>
        <dbReference type="ARBA" id="ARBA00023136"/>
    </source>
</evidence>
<feature type="transmembrane region" description="Helical" evidence="5">
    <location>
        <begin position="12"/>
        <end position="29"/>
    </location>
</feature>
<sequence>MKNIMELFQKNIHWLVRITLAITFVVHGYPKLGGNLDMGFIGYLVGPFEIIGGILLLLGPIVNNANLTRLGGMLISIIMLGAIFVVHLNDGWKGMEWQILILTTCLLFVAKGNDV</sequence>
<dbReference type="GO" id="GO:0016020">
    <property type="term" value="C:membrane"/>
    <property type="evidence" value="ECO:0007669"/>
    <property type="project" value="UniProtKB-SubCell"/>
</dbReference>
<keyword evidence="3 5" id="KW-1133">Transmembrane helix</keyword>